<evidence type="ECO:0008006" key="5">
    <source>
        <dbReference type="Google" id="ProtNLM"/>
    </source>
</evidence>
<sequence>MQLRRAVPLSLLALLASAGCVSVGPGAPDPARGSVPPVGAPDTAGVPGGAILPGDAGPLPALSVPLPLPLGDLPGAGPESGPGAEPGPSRPLAKGARPPSERRAKPAVPPRRVRPARPTAPRVPRPQGRLPRVDELCAAAEGAAPPSIVDLCVRQYGQPTL</sequence>
<keyword evidence="4" id="KW-1185">Reference proteome</keyword>
<keyword evidence="2" id="KW-0732">Signal</keyword>
<dbReference type="EMBL" id="CP108057">
    <property type="protein sequence ID" value="WUO49893.1"/>
    <property type="molecule type" value="Genomic_DNA"/>
</dbReference>
<reference evidence="3" key="1">
    <citation type="submission" date="2022-10" db="EMBL/GenBank/DDBJ databases">
        <title>The complete genomes of actinobacterial strains from the NBC collection.</title>
        <authorList>
            <person name="Joergensen T.S."/>
            <person name="Alvarez Arevalo M."/>
            <person name="Sterndorff E.B."/>
            <person name="Faurdal D."/>
            <person name="Vuksanovic O."/>
            <person name="Mourched A.-S."/>
            <person name="Charusanti P."/>
            <person name="Shaw S."/>
            <person name="Blin K."/>
            <person name="Weber T."/>
        </authorList>
    </citation>
    <scope>NUCLEOTIDE SEQUENCE</scope>
    <source>
        <strain evidence="3">NBC_00283</strain>
    </source>
</reference>
<dbReference type="Proteomes" id="UP001432075">
    <property type="component" value="Chromosome"/>
</dbReference>
<dbReference type="RefSeq" id="WP_328776941.1">
    <property type="nucleotide sequence ID" value="NZ_CP108057.1"/>
</dbReference>
<feature type="signal peptide" evidence="2">
    <location>
        <begin position="1"/>
        <end position="18"/>
    </location>
</feature>
<feature type="region of interest" description="Disordered" evidence="1">
    <location>
        <begin position="25"/>
        <end position="130"/>
    </location>
</feature>
<feature type="chain" id="PRO_5047039055" description="Lipoprotein" evidence="2">
    <location>
        <begin position="19"/>
        <end position="161"/>
    </location>
</feature>
<protein>
    <recommendedName>
        <fullName evidence="5">Lipoprotein</fullName>
    </recommendedName>
</protein>
<evidence type="ECO:0000313" key="4">
    <source>
        <dbReference type="Proteomes" id="UP001432075"/>
    </source>
</evidence>
<proteinExistence type="predicted"/>
<organism evidence="3 4">
    <name type="scientific">Streptomyces goshikiensis</name>
    <dbReference type="NCBI Taxonomy" id="1942"/>
    <lineage>
        <taxon>Bacteria</taxon>
        <taxon>Bacillati</taxon>
        <taxon>Actinomycetota</taxon>
        <taxon>Actinomycetes</taxon>
        <taxon>Kitasatosporales</taxon>
        <taxon>Streptomycetaceae</taxon>
        <taxon>Streptomyces</taxon>
    </lineage>
</organism>
<name>A0ABZ1RTD6_9ACTN</name>
<accession>A0ABZ1RTD6</accession>
<gene>
    <name evidence="3" type="ORF">OHU17_30920</name>
</gene>
<feature type="compositionally biased region" description="Low complexity" evidence="1">
    <location>
        <begin position="116"/>
        <end position="126"/>
    </location>
</feature>
<evidence type="ECO:0000256" key="1">
    <source>
        <dbReference type="SAM" id="MobiDB-lite"/>
    </source>
</evidence>
<feature type="compositionally biased region" description="Low complexity" evidence="1">
    <location>
        <begin position="58"/>
        <end position="87"/>
    </location>
</feature>
<evidence type="ECO:0000313" key="3">
    <source>
        <dbReference type="EMBL" id="WUO49893.1"/>
    </source>
</evidence>
<evidence type="ECO:0000256" key="2">
    <source>
        <dbReference type="SAM" id="SignalP"/>
    </source>
</evidence>
<dbReference type="PROSITE" id="PS51257">
    <property type="entry name" value="PROKAR_LIPOPROTEIN"/>
    <property type="match status" value="1"/>
</dbReference>